<feature type="transmembrane region" description="Helical" evidence="1">
    <location>
        <begin position="25"/>
        <end position="43"/>
    </location>
</feature>
<dbReference type="EMBL" id="SCFR01000022">
    <property type="protein sequence ID" value="TFF65283.1"/>
    <property type="molecule type" value="Genomic_DNA"/>
</dbReference>
<name>A0A4R9C0F9_9FIRM</name>
<keyword evidence="1" id="KW-0472">Membrane</keyword>
<dbReference type="AlphaFoldDB" id="A0A4R9C0F9"/>
<reference evidence="2 3" key="1">
    <citation type="submission" date="2019-01" db="EMBL/GenBank/DDBJ databases">
        <title>Draft Genome Sequences of Helcococcus ovis Strains Isolated from the Uterus and Vagina of Dairy Cows with Metritis.</title>
        <authorList>
            <person name="Cunha F."/>
            <person name="Jeon S.J."/>
            <person name="Kutzer P."/>
            <person name="Galvao K.N."/>
        </authorList>
    </citation>
    <scope>NUCLEOTIDE SEQUENCE [LARGE SCALE GENOMIC DNA]</scope>
    <source>
        <strain evidence="2 3">KG-37</strain>
    </source>
</reference>
<keyword evidence="1" id="KW-1133">Transmembrane helix</keyword>
<dbReference type="SUPFAM" id="SSF56601">
    <property type="entry name" value="beta-lactamase/transpeptidase-like"/>
    <property type="match status" value="1"/>
</dbReference>
<sequence>MLGEEKHTKIRKLKVKRKNDKRKKLILFSFVLFFLLFIIFIMLNRKNNTTRFTYSDKLFNEKFKNYNKNMYYKKYDNKDGKYKENKNYRFLINNKVKNNYESYLYEKVKTYLEDNNILEENISLYIKKGNYDLLRINHEVKKDKIEILPLMKLIVIRNAIDEKIIKMEDNMLLDKSDLVGGSKIYNVSNIGASIKLDRIINEAYINGDNAAKNILDRYLAYRGIRINEYFSDEFKDHDYINFSVKDIIKVIELYNNKSNTLNSVFDHYLREKNDLFLKSIYSNVGNQNILNKKGNIYDYGVVNTNSKYYYAIFLNNIEEKHINNIGDLINRTIEEVENIRSIQTR</sequence>
<comment type="caution">
    <text evidence="2">The sequence shown here is derived from an EMBL/GenBank/DDBJ whole genome shotgun (WGS) entry which is preliminary data.</text>
</comment>
<organism evidence="2 3">
    <name type="scientific">Helcococcus ovis</name>
    <dbReference type="NCBI Taxonomy" id="72026"/>
    <lineage>
        <taxon>Bacteria</taxon>
        <taxon>Bacillati</taxon>
        <taxon>Bacillota</taxon>
        <taxon>Tissierellia</taxon>
        <taxon>Tissierellales</taxon>
        <taxon>Peptoniphilaceae</taxon>
        <taxon>Helcococcus</taxon>
    </lineage>
</organism>
<gene>
    <name evidence="2" type="ORF">EQF91_06305</name>
</gene>
<evidence type="ECO:0008006" key="4">
    <source>
        <dbReference type="Google" id="ProtNLM"/>
    </source>
</evidence>
<dbReference type="RefSeq" id="WP_134711784.1">
    <property type="nucleotide sequence ID" value="NZ_CP119081.1"/>
</dbReference>
<evidence type="ECO:0000313" key="2">
    <source>
        <dbReference type="EMBL" id="TFF65283.1"/>
    </source>
</evidence>
<accession>A0A4R9C0F9</accession>
<evidence type="ECO:0000313" key="3">
    <source>
        <dbReference type="Proteomes" id="UP000297454"/>
    </source>
</evidence>
<evidence type="ECO:0000256" key="1">
    <source>
        <dbReference type="SAM" id="Phobius"/>
    </source>
</evidence>
<dbReference type="InterPro" id="IPR012338">
    <property type="entry name" value="Beta-lactam/transpept-like"/>
</dbReference>
<dbReference type="Proteomes" id="UP000297454">
    <property type="component" value="Unassembled WGS sequence"/>
</dbReference>
<keyword evidence="3" id="KW-1185">Reference proteome</keyword>
<dbReference type="Gene3D" id="3.40.710.10">
    <property type="entry name" value="DD-peptidase/beta-lactamase superfamily"/>
    <property type="match status" value="1"/>
</dbReference>
<proteinExistence type="predicted"/>
<dbReference type="GeneID" id="97030685"/>
<protein>
    <recommendedName>
        <fullName evidence="4">Serine hydrolase</fullName>
    </recommendedName>
</protein>
<keyword evidence="1" id="KW-0812">Transmembrane</keyword>